<organism evidence="3 4">
    <name type="scientific">Brachybacterium huguangmaarense</name>
    <dbReference type="NCBI Taxonomy" id="1652028"/>
    <lineage>
        <taxon>Bacteria</taxon>
        <taxon>Bacillati</taxon>
        <taxon>Actinomycetota</taxon>
        <taxon>Actinomycetes</taxon>
        <taxon>Micrococcales</taxon>
        <taxon>Dermabacteraceae</taxon>
        <taxon>Brachybacterium</taxon>
    </lineage>
</organism>
<feature type="domain" description="Putative regulatory protein FmdB zinc ribbon" evidence="2">
    <location>
        <begin position="1"/>
        <end position="42"/>
    </location>
</feature>
<keyword evidence="4" id="KW-1185">Reference proteome</keyword>
<dbReference type="Gene3D" id="2.20.28.30">
    <property type="entry name" value="RNA polymerase ii, chain L"/>
    <property type="match status" value="1"/>
</dbReference>
<dbReference type="PANTHER" id="PTHR34404">
    <property type="entry name" value="REGULATORY PROTEIN, FMDB FAMILY"/>
    <property type="match status" value="1"/>
</dbReference>
<dbReference type="PANTHER" id="PTHR34404:SF2">
    <property type="entry name" value="CONSERVED SERINE RICH PROTEIN"/>
    <property type="match status" value="1"/>
</dbReference>
<feature type="compositionally biased region" description="Low complexity" evidence="1">
    <location>
        <begin position="74"/>
        <end position="104"/>
    </location>
</feature>
<dbReference type="InterPro" id="IPR013429">
    <property type="entry name" value="Regulatory_FmdB_Zinc_ribbon"/>
</dbReference>
<evidence type="ECO:0000313" key="3">
    <source>
        <dbReference type="EMBL" id="UYG16639.1"/>
    </source>
</evidence>
<name>A0ABY6G1V1_9MICO</name>
<evidence type="ECO:0000313" key="4">
    <source>
        <dbReference type="Proteomes" id="UP001164305"/>
    </source>
</evidence>
<dbReference type="SUPFAM" id="SSF63393">
    <property type="entry name" value="RNA polymerase subunits"/>
    <property type="match status" value="1"/>
</dbReference>
<protein>
    <submittedName>
        <fullName evidence="3">FmdB family transcriptional regulator</fullName>
    </submittedName>
</protein>
<dbReference type="NCBIfam" id="TIGR02605">
    <property type="entry name" value="CxxC_CxxC_SSSS"/>
    <property type="match status" value="1"/>
</dbReference>
<dbReference type="Pfam" id="PF09723">
    <property type="entry name" value="Zn_ribbon_8"/>
    <property type="match status" value="1"/>
</dbReference>
<reference evidence="3" key="1">
    <citation type="submission" date="2022-10" db="EMBL/GenBank/DDBJ databases">
        <title>Whole-Genome Sequencing of Brachybacterium huguangmaarense BRM-3, Isolated from Betula schmidtii.</title>
        <authorList>
            <person name="Haam D."/>
        </authorList>
    </citation>
    <scope>NUCLEOTIDE SEQUENCE</scope>
    <source>
        <strain evidence="3">BRM-3</strain>
    </source>
</reference>
<accession>A0ABY6G1V1</accession>
<evidence type="ECO:0000259" key="2">
    <source>
        <dbReference type="SMART" id="SM00834"/>
    </source>
</evidence>
<dbReference type="SMART" id="SM00834">
    <property type="entry name" value="CxxC_CXXC_SSSS"/>
    <property type="match status" value="1"/>
</dbReference>
<dbReference type="InterPro" id="IPR029040">
    <property type="entry name" value="RPABC4/Spt4"/>
</dbReference>
<proteinExistence type="predicted"/>
<evidence type="ECO:0000256" key="1">
    <source>
        <dbReference type="SAM" id="MobiDB-lite"/>
    </source>
</evidence>
<gene>
    <name evidence="3" type="ORF">BRM3_13725</name>
</gene>
<dbReference type="RefSeq" id="WP_263593852.1">
    <property type="nucleotide sequence ID" value="NZ_CP107020.1"/>
</dbReference>
<dbReference type="EMBL" id="CP107020">
    <property type="protein sequence ID" value="UYG16639.1"/>
    <property type="molecule type" value="Genomic_DNA"/>
</dbReference>
<dbReference type="Proteomes" id="UP001164305">
    <property type="component" value="Chromosome"/>
</dbReference>
<feature type="region of interest" description="Disordered" evidence="1">
    <location>
        <begin position="55"/>
        <end position="110"/>
    </location>
</feature>
<sequence length="110" mass="10986">MPTYVYACKNCGHRFELRQSFSDDALVTCPSCGQDALHKVYNSVGIVFKGSGFYSTDSGSKGTGSQGAGAAKGAETAAATSSSSETSSSTTSTPTDSSPSSSAPAPTPAA</sequence>